<accession>A0A3B1A3U3</accession>
<evidence type="ECO:0000259" key="2">
    <source>
        <dbReference type="Pfam" id="PF09699"/>
    </source>
</evidence>
<dbReference type="EMBL" id="UOFQ01000095">
    <property type="protein sequence ID" value="VAW88394.1"/>
    <property type="molecule type" value="Genomic_DNA"/>
</dbReference>
<evidence type="ECO:0000256" key="1">
    <source>
        <dbReference type="SAM" id="Phobius"/>
    </source>
</evidence>
<dbReference type="InterPro" id="IPR010177">
    <property type="entry name" value="Paired_CXXCH_1"/>
</dbReference>
<evidence type="ECO:0000313" key="3">
    <source>
        <dbReference type="EMBL" id="VAW88394.1"/>
    </source>
</evidence>
<dbReference type="InterPro" id="IPR036280">
    <property type="entry name" value="Multihaem_cyt_sf"/>
</dbReference>
<sequence length="279" mass="29463">MTRRGGGARLIGHLLGGVLVGMLLPTMSAVAGVYNTKHNLGSSGLNAASNFSGTEEICVFCHTPHGGDASAAVPLWNRQLDAGGFQTYDQMGTTTLDANVEPIGSVSIACLSCHDGSQAMDSVINEPGSLADNPSFSAGDWSGQAAVVQGRIGPVDVVTNLGKDLTNDHPVGIQYAGGGYSESYPEGRPRVDIDFNPPTSEVLSTGRVWWVDSREHPESSFSKRDLKLYSRVGTRGTNVGELQPYVECASCHDPHVDYNPTFLRIDPAGSAVCLTCHAK</sequence>
<keyword evidence="1" id="KW-0812">Transmembrane</keyword>
<name>A0A3B1A3U3_9ZZZZ</name>
<dbReference type="Pfam" id="PF09699">
    <property type="entry name" value="Paired_CXXCH_1"/>
    <property type="match status" value="1"/>
</dbReference>
<keyword evidence="1" id="KW-1133">Transmembrane helix</keyword>
<reference evidence="3" key="1">
    <citation type="submission" date="2018-06" db="EMBL/GenBank/DDBJ databases">
        <authorList>
            <person name="Zhirakovskaya E."/>
        </authorList>
    </citation>
    <scope>NUCLEOTIDE SEQUENCE</scope>
</reference>
<feature type="domain" description="Doubled CXXCH motif" evidence="2">
    <location>
        <begin position="247"/>
        <end position="279"/>
    </location>
</feature>
<keyword evidence="1" id="KW-0472">Membrane</keyword>
<gene>
    <name evidence="3" type="ORF">MNBD_GAMMA17-84</name>
</gene>
<proteinExistence type="predicted"/>
<feature type="transmembrane region" description="Helical" evidence="1">
    <location>
        <begin position="12"/>
        <end position="34"/>
    </location>
</feature>
<protein>
    <submittedName>
        <fullName evidence="3">Cytochrome c family protein</fullName>
    </submittedName>
</protein>
<dbReference type="SUPFAM" id="SSF48695">
    <property type="entry name" value="Multiheme cytochromes"/>
    <property type="match status" value="1"/>
</dbReference>
<organism evidence="3">
    <name type="scientific">hydrothermal vent metagenome</name>
    <dbReference type="NCBI Taxonomy" id="652676"/>
    <lineage>
        <taxon>unclassified sequences</taxon>
        <taxon>metagenomes</taxon>
        <taxon>ecological metagenomes</taxon>
    </lineage>
</organism>
<dbReference type="AlphaFoldDB" id="A0A3B1A3U3"/>